<dbReference type="NCBIfam" id="TIGR01930">
    <property type="entry name" value="AcCoA-C-Actrans"/>
    <property type="match status" value="1"/>
</dbReference>
<feature type="domain" description="Thiolase C-terminal" evidence="7">
    <location>
        <begin position="309"/>
        <end position="430"/>
    </location>
</feature>
<proteinExistence type="inferred from homology"/>
<dbReference type="InterPro" id="IPR020613">
    <property type="entry name" value="Thiolase_CS"/>
</dbReference>
<dbReference type="Pfam" id="PF00108">
    <property type="entry name" value="Thiolase_N"/>
    <property type="match status" value="1"/>
</dbReference>
<name>L0JXH6_9EURY</name>
<dbReference type="KEGG" id="nou:Natoc_1952"/>
<dbReference type="SUPFAM" id="SSF53901">
    <property type="entry name" value="Thiolase-like"/>
    <property type="match status" value="2"/>
</dbReference>
<keyword evidence="2 8" id="KW-0808">Transferase</keyword>
<protein>
    <submittedName>
        <fullName evidence="8">Acetyl-CoA acetyltransferase</fullName>
    </submittedName>
</protein>
<evidence type="ECO:0000256" key="2">
    <source>
        <dbReference type="ARBA" id="ARBA00022679"/>
    </source>
</evidence>
<evidence type="ECO:0000259" key="7">
    <source>
        <dbReference type="Pfam" id="PF02803"/>
    </source>
</evidence>
<dbReference type="Proteomes" id="UP000010878">
    <property type="component" value="Chromosome"/>
</dbReference>
<dbReference type="InterPro" id="IPR016039">
    <property type="entry name" value="Thiolase-like"/>
</dbReference>
<keyword evidence="9" id="KW-1185">Reference proteome</keyword>
<evidence type="ECO:0000256" key="5">
    <source>
        <dbReference type="SAM" id="MobiDB-lite"/>
    </source>
</evidence>
<dbReference type="STRING" id="694430.Natoc_1952"/>
<dbReference type="EMBL" id="CP003929">
    <property type="protein sequence ID" value="AGB37742.1"/>
    <property type="molecule type" value="Genomic_DNA"/>
</dbReference>
<dbReference type="PROSITE" id="PS00737">
    <property type="entry name" value="THIOLASE_2"/>
    <property type="match status" value="1"/>
</dbReference>
<evidence type="ECO:0000256" key="4">
    <source>
        <dbReference type="ARBA" id="ARBA00023315"/>
    </source>
</evidence>
<dbReference type="Gene3D" id="3.40.47.10">
    <property type="match status" value="2"/>
</dbReference>
<dbReference type="PIRSF" id="PIRSF000429">
    <property type="entry name" value="Ac-CoA_Ac_transf"/>
    <property type="match status" value="1"/>
</dbReference>
<dbReference type="InterPro" id="IPR020617">
    <property type="entry name" value="Thiolase_C"/>
</dbReference>
<reference evidence="8 9" key="1">
    <citation type="submission" date="2012-11" db="EMBL/GenBank/DDBJ databases">
        <title>FINISHED of Natronococcus occultus SP4, DSM 3396.</title>
        <authorList>
            <consortium name="DOE Joint Genome Institute"/>
            <person name="Eisen J."/>
            <person name="Huntemann M."/>
            <person name="Wei C.-L."/>
            <person name="Han J."/>
            <person name="Detter J.C."/>
            <person name="Han C."/>
            <person name="Tapia R."/>
            <person name="Chen A."/>
            <person name="Kyrpides N."/>
            <person name="Mavromatis K."/>
            <person name="Markowitz V."/>
            <person name="Szeto E."/>
            <person name="Ivanova N."/>
            <person name="Mikhailova N."/>
            <person name="Ovchinnikova G."/>
            <person name="Pagani I."/>
            <person name="Pati A."/>
            <person name="Goodwin L."/>
            <person name="Nordberg H.P."/>
            <person name="Cantor M.N."/>
            <person name="Hua S.X."/>
            <person name="Woyke T."/>
            <person name="Eisen J."/>
            <person name="Klenk H.-P."/>
            <person name="Klenk H.-P."/>
        </authorList>
    </citation>
    <scope>NUCLEOTIDE SEQUENCE [LARGE SCALE GENOMIC DNA]</scope>
    <source>
        <strain evidence="8 9">SP4</strain>
    </source>
</reference>
<feature type="region of interest" description="Disordered" evidence="5">
    <location>
        <begin position="226"/>
        <end position="262"/>
    </location>
</feature>
<evidence type="ECO:0000256" key="1">
    <source>
        <dbReference type="ARBA" id="ARBA00010982"/>
    </source>
</evidence>
<dbReference type="PROSITE" id="PS00099">
    <property type="entry name" value="THIOLASE_3"/>
    <property type="match status" value="1"/>
</dbReference>
<gene>
    <name evidence="8" type="ORF">Natoc_1952</name>
</gene>
<dbReference type="InterPro" id="IPR020610">
    <property type="entry name" value="Thiolase_AS"/>
</dbReference>
<feature type="compositionally biased region" description="Basic and acidic residues" evidence="5">
    <location>
        <begin position="239"/>
        <end position="262"/>
    </location>
</feature>
<organism evidence="8 9">
    <name type="scientific">Natronococcus occultus SP4</name>
    <dbReference type="NCBI Taxonomy" id="694430"/>
    <lineage>
        <taxon>Archaea</taxon>
        <taxon>Methanobacteriati</taxon>
        <taxon>Methanobacteriota</taxon>
        <taxon>Stenosarchaea group</taxon>
        <taxon>Halobacteria</taxon>
        <taxon>Halobacteriales</taxon>
        <taxon>Natrialbaceae</taxon>
        <taxon>Natronococcus</taxon>
    </lineage>
</organism>
<dbReference type="eggNOG" id="arCOG01282">
    <property type="taxonomic scope" value="Archaea"/>
</dbReference>
<dbReference type="GO" id="GO:0016747">
    <property type="term" value="F:acyltransferase activity, transferring groups other than amino-acyl groups"/>
    <property type="evidence" value="ECO:0007669"/>
    <property type="project" value="InterPro"/>
</dbReference>
<evidence type="ECO:0000313" key="8">
    <source>
        <dbReference type="EMBL" id="AGB37742.1"/>
    </source>
</evidence>
<dbReference type="AlphaFoldDB" id="L0JXH6"/>
<evidence type="ECO:0000259" key="6">
    <source>
        <dbReference type="Pfam" id="PF00108"/>
    </source>
</evidence>
<evidence type="ECO:0000313" key="9">
    <source>
        <dbReference type="Proteomes" id="UP000010878"/>
    </source>
</evidence>
<dbReference type="CDD" id="cd00751">
    <property type="entry name" value="thiolase"/>
    <property type="match status" value="1"/>
</dbReference>
<dbReference type="HOGENOM" id="CLU_031026_2_3_2"/>
<feature type="domain" description="Thiolase N-terminal" evidence="6">
    <location>
        <begin position="32"/>
        <end position="301"/>
    </location>
</feature>
<evidence type="ECO:0000256" key="3">
    <source>
        <dbReference type="ARBA" id="ARBA00023229"/>
    </source>
</evidence>
<accession>L0JXH6</accession>
<sequence length="431" mass="45761">MIDPGDGGSRPDAGARTIIGGVGYVYAMQTAVVVDAVRTPFGKRGGSFRDTHPQDLAAAPLAALEERNGFDPETIEDVIYGCVTPVDEQGLNIGRIAPMVAGWGDAVPGVQLNRMCGSGQQAVNFAATNVMAGQHDVVVAGGVEHMTRVPLGSDGVDGVAGESAVTDTYFEHFDELTHQGEGAERIAENYGFTREELDELAVDSQRRWGEAWDDGRYDEQIVPVETELDGETNDSNGRAGDEASRETVVVERDEHPRPETDRETLAELPLSFREDGAGVHHPGNSSGIVDGASALLIASEDAADAHGWEPMARIRQTAVVGVDPVTMLTGPIPATERVLEQSAYELSDIDRFEVNEAFASVVAAWLEETGAPWERTNVNGGAIAHGHPLGATGAALLTKLVHELERTGEDVGLSTMCIGFGQGIATIVERL</sequence>
<dbReference type="PANTHER" id="PTHR43365:SF1">
    <property type="entry name" value="ACETYL-COA C-ACYLTRANSFERASE"/>
    <property type="match status" value="1"/>
</dbReference>
<dbReference type="PANTHER" id="PTHR43365">
    <property type="entry name" value="BLR7806 PROTEIN"/>
    <property type="match status" value="1"/>
</dbReference>
<comment type="similarity">
    <text evidence="1">Belongs to the thiolase-like superfamily. Thiolase family.</text>
</comment>
<dbReference type="Pfam" id="PF02803">
    <property type="entry name" value="Thiolase_C"/>
    <property type="match status" value="1"/>
</dbReference>
<keyword evidence="4" id="KW-0012">Acyltransferase</keyword>
<dbReference type="InterPro" id="IPR020616">
    <property type="entry name" value="Thiolase_N"/>
</dbReference>
<keyword evidence="3" id="KW-0414">Isoprene biosynthesis</keyword>
<dbReference type="GO" id="GO:0008299">
    <property type="term" value="P:isoprenoid biosynthetic process"/>
    <property type="evidence" value="ECO:0007669"/>
    <property type="project" value="UniProtKB-KW"/>
</dbReference>
<dbReference type="InterPro" id="IPR002155">
    <property type="entry name" value="Thiolase"/>
</dbReference>